<reference evidence="1" key="1">
    <citation type="submission" date="2022-07" db="EMBL/GenBank/DDBJ databases">
        <authorList>
            <person name="Li W.-J."/>
            <person name="Deng Q.-Q."/>
        </authorList>
    </citation>
    <scope>NUCLEOTIDE SEQUENCE</scope>
    <source>
        <strain evidence="1">SYSU M60031</strain>
    </source>
</reference>
<organism evidence="1 2">
    <name type="scientific">Ectobacillus ponti</name>
    <dbReference type="NCBI Taxonomy" id="2961894"/>
    <lineage>
        <taxon>Bacteria</taxon>
        <taxon>Bacillati</taxon>
        <taxon>Bacillota</taxon>
        <taxon>Bacilli</taxon>
        <taxon>Bacillales</taxon>
        <taxon>Bacillaceae</taxon>
        <taxon>Ectobacillus</taxon>
    </lineage>
</organism>
<gene>
    <name evidence="1" type="ORF">NK662_20125</name>
</gene>
<sequence length="97" mass="11390">MYTFKIISGREAVYQFASYIRCIPGVEDVRVEDAHTSYERGWKKFFVRIALQAAGEEKEALREIARLLELSRFTYVHYNDAAIEQAFEDVKYESFAH</sequence>
<dbReference type="RefSeq" id="WP_254760756.1">
    <property type="nucleotide sequence ID" value="NZ_JANCLT010000015.1"/>
</dbReference>
<dbReference type="AlphaFoldDB" id="A0AA41X8G0"/>
<evidence type="ECO:0000313" key="2">
    <source>
        <dbReference type="Proteomes" id="UP001156102"/>
    </source>
</evidence>
<accession>A0AA41X8G0</accession>
<dbReference type="InterPro" id="IPR025170">
    <property type="entry name" value="DUF3928"/>
</dbReference>
<protein>
    <submittedName>
        <fullName evidence="1">DUF3928 family protein</fullName>
    </submittedName>
</protein>
<dbReference type="Proteomes" id="UP001156102">
    <property type="component" value="Unassembled WGS sequence"/>
</dbReference>
<comment type="caution">
    <text evidence="1">The sequence shown here is derived from an EMBL/GenBank/DDBJ whole genome shotgun (WGS) entry which is preliminary data.</text>
</comment>
<proteinExistence type="predicted"/>
<dbReference type="EMBL" id="JANCLT010000015">
    <property type="protein sequence ID" value="MCP8970829.1"/>
    <property type="molecule type" value="Genomic_DNA"/>
</dbReference>
<evidence type="ECO:0000313" key="1">
    <source>
        <dbReference type="EMBL" id="MCP8970829.1"/>
    </source>
</evidence>
<name>A0AA41X8G0_9BACI</name>
<dbReference type="Pfam" id="PF13065">
    <property type="entry name" value="DUF3928"/>
    <property type="match status" value="1"/>
</dbReference>
<keyword evidence="2" id="KW-1185">Reference proteome</keyword>